<dbReference type="InterPro" id="IPR025048">
    <property type="entry name" value="DUF3987"/>
</dbReference>
<reference evidence="1 2" key="1">
    <citation type="submission" date="2015-10" db="EMBL/GenBank/DDBJ databases">
        <title>Pseudomonas putida clinical strains.</title>
        <authorList>
            <person name="Molina L."/>
            <person name="Udaondo Z."/>
        </authorList>
    </citation>
    <scope>NUCLEOTIDE SEQUENCE [LARGE SCALE GENOMIC DNA]</scope>
    <source>
        <strain evidence="1 2">HB13667</strain>
    </source>
</reference>
<organism evidence="1 2">
    <name type="scientific">Pseudomonas putida</name>
    <name type="common">Arthrobacter siderocapsulatus</name>
    <dbReference type="NCBI Taxonomy" id="303"/>
    <lineage>
        <taxon>Bacteria</taxon>
        <taxon>Pseudomonadati</taxon>
        <taxon>Pseudomonadota</taxon>
        <taxon>Gammaproteobacteria</taxon>
        <taxon>Pseudomonadales</taxon>
        <taxon>Pseudomonadaceae</taxon>
        <taxon>Pseudomonas</taxon>
    </lineage>
</organism>
<proteinExistence type="predicted"/>
<evidence type="ECO:0000313" key="2">
    <source>
        <dbReference type="Proteomes" id="UP000050437"/>
    </source>
</evidence>
<evidence type="ECO:0008006" key="3">
    <source>
        <dbReference type="Google" id="ProtNLM"/>
    </source>
</evidence>
<protein>
    <recommendedName>
        <fullName evidence="3">DUF3987 domain-containing protein</fullName>
    </recommendedName>
</protein>
<sequence>MQLREVQGPPRPLLEQQTRPLPYPVEALGDLLGPAVERMSDVIGVPCAMAAQSVLATAAVASQAHANVHLDGRIYPLSLYLLTVACSGDRKSAVDQVALQAVRDWERQQWIAYGEQLKAHRAAMNLTAKSPTSKKSAQLALDAKPEPVQPRLLSAEPTIEGLVKSLCHGLPSMGLFSDEGGQFLGGSTMNKDNMIKAITHLSTLWDGSPIDRSRAMAGESLRAYDRRLSMHLMLQPRLADRLLQDADIKDQGILGRCLISWPERLVGQRLYKAIDLTRDPKVHLYQQRIAALMQKPWSRHTDGGLNPAILELSPDAHEAWIAIHDTIECESGEFGELVNVQAAASKAAANVLRMAGVMAVVEESTVLEDMHIQRASTLMDYYLAENQRLTEQEPLNKLRAEADCLLRWLIKKNWPPFRLRDLTRNGPRFARKSTRHTFELLLQLVAHNWLDNDGDIFEVRHVPTQ</sequence>
<dbReference type="EMBL" id="LKKS01000132">
    <property type="protein sequence ID" value="KPM59473.1"/>
    <property type="molecule type" value="Genomic_DNA"/>
</dbReference>
<dbReference type="AlphaFoldDB" id="A0A0P7CQP3"/>
<dbReference type="RefSeq" id="WP_054573638.1">
    <property type="nucleotide sequence ID" value="NZ_LKKS01000132.1"/>
</dbReference>
<gene>
    <name evidence="1" type="ORF">HB13667_25270</name>
</gene>
<dbReference type="Proteomes" id="UP000050437">
    <property type="component" value="Unassembled WGS sequence"/>
</dbReference>
<evidence type="ECO:0000313" key="1">
    <source>
        <dbReference type="EMBL" id="KPM59473.1"/>
    </source>
</evidence>
<name>A0A0P7CQP3_PSEPU</name>
<dbReference type="Pfam" id="PF13148">
    <property type="entry name" value="DUF3987"/>
    <property type="match status" value="1"/>
</dbReference>
<accession>A0A0P7CQP3</accession>
<comment type="caution">
    <text evidence="1">The sequence shown here is derived from an EMBL/GenBank/DDBJ whole genome shotgun (WGS) entry which is preliminary data.</text>
</comment>